<dbReference type="Pfam" id="PF03704">
    <property type="entry name" value="BTAD"/>
    <property type="match status" value="1"/>
</dbReference>
<dbReference type="GO" id="GO:0000160">
    <property type="term" value="P:phosphorelay signal transduction system"/>
    <property type="evidence" value="ECO:0007669"/>
    <property type="project" value="InterPro"/>
</dbReference>
<sequence>MQSDGRGAAELRFRDLGPLEVDRGGEPVPLGGARLTAALSLLLVHAGRHVSADALTEAMWGAESRPRSPSTLDSHVWRLRKALEPQRDRGAPSQVLRHEAAGYRLLAEPATVDSLRFEQLTSDAADLLAGGRPDEARDRAEQAMALWRGRPYPTVADASWAAAAVARLEELRGQLRELLAEALLGTGSPQRALLELEPAVAETPLRERLWTLRMLAQHRLGRADEALRTYRQVRGLFLEELGLEPGAELRELHRRILAEDPTLAGPPAPAPAPVPAQEPEPEPAPPAHEIHLPHRPSTLVGRADELAALSGLVTEVPVLSLVGAAGCGKTRLAIEIARDTAPRFPGGVWFVDLTAAADADDVLSTISSALGYAPEETERPREALAGSLRARRMLLLLDNCEHVLDPVADLVDEWFLAPAELTVLATSREPLEVDGEQVHLLGPLALPRDDREVTDSPAVALLLDRLTAAGADPDDLGLLTHAVRIAAAVDGVPLALELAAARARAFSLEEIAHQVTADPSSLARVGRGSDHHRTVRSAIEQSYALLPPDEAAVHRGVAVLPGPFTVAAARAVTGGEDGADSAHITDTADTVARLVHRSLLVPLGPARPGGPSRFTQLATIRGHAGHAARAAGELADLRERRDRWTADLVGSKPPLGHAEEATWFDALDDDLPALRATLQHRLVDAPSAEGVAMTARLGTYWYFRSKAIEGRAWAERALAHEEGADRLSAALVRLTLAHHLASGGRTDLADPHVERAADFLDGGADGTGSPIVAEVYTLLAHSLFVAGALDRGRQASRRVAAAAADGDPELRLLADLCVVMDRSSAGTVDGDALTELHDRAREAGNRHVALIVSGVAVLAAIRDGDLAAGLAWSDRMITHRLVLGVSDGPVALELRATLAALAGEPLTAVRLYAAARTQALRNGLRWPVVPSTPDLLDRATGALTDAEVLRAQAEGERLTLADVVTDLGVAESAAAS</sequence>
<dbReference type="InterPro" id="IPR011990">
    <property type="entry name" value="TPR-like_helical_dom_sf"/>
</dbReference>
<name>A0A9W6P144_9PSEU</name>
<dbReference type="PANTHER" id="PTHR47691">
    <property type="entry name" value="REGULATOR-RELATED"/>
    <property type="match status" value="1"/>
</dbReference>
<dbReference type="SMART" id="SM01043">
    <property type="entry name" value="BTAD"/>
    <property type="match status" value="1"/>
</dbReference>
<dbReference type="Gene3D" id="3.40.50.300">
    <property type="entry name" value="P-loop containing nucleotide triphosphate hydrolases"/>
    <property type="match status" value="1"/>
</dbReference>
<dbReference type="AlphaFoldDB" id="A0A9W6P144"/>
<dbReference type="SUPFAM" id="SSF48452">
    <property type="entry name" value="TPR-like"/>
    <property type="match status" value="1"/>
</dbReference>
<dbReference type="SMART" id="SM00862">
    <property type="entry name" value="Trans_reg_C"/>
    <property type="match status" value="1"/>
</dbReference>
<evidence type="ECO:0000313" key="7">
    <source>
        <dbReference type="Proteomes" id="UP001143463"/>
    </source>
</evidence>
<dbReference type="CDD" id="cd15831">
    <property type="entry name" value="BTAD"/>
    <property type="match status" value="1"/>
</dbReference>
<dbReference type="Pfam" id="PF00486">
    <property type="entry name" value="Trans_reg_C"/>
    <property type="match status" value="1"/>
</dbReference>
<evidence type="ECO:0000256" key="2">
    <source>
        <dbReference type="ARBA" id="ARBA00023125"/>
    </source>
</evidence>
<dbReference type="PROSITE" id="PS51755">
    <property type="entry name" value="OMPR_PHOB"/>
    <property type="match status" value="1"/>
</dbReference>
<dbReference type="InterPro" id="IPR016032">
    <property type="entry name" value="Sig_transdc_resp-reg_C-effctor"/>
</dbReference>
<dbReference type="GO" id="GO:0003677">
    <property type="term" value="F:DNA binding"/>
    <property type="evidence" value="ECO:0007669"/>
    <property type="project" value="UniProtKB-UniRule"/>
</dbReference>
<dbReference type="GO" id="GO:0006355">
    <property type="term" value="P:regulation of DNA-templated transcription"/>
    <property type="evidence" value="ECO:0007669"/>
    <property type="project" value="InterPro"/>
</dbReference>
<organism evidence="6 7">
    <name type="scientific">Pseudonocardia halophobica</name>
    <dbReference type="NCBI Taxonomy" id="29401"/>
    <lineage>
        <taxon>Bacteria</taxon>
        <taxon>Bacillati</taxon>
        <taxon>Actinomycetota</taxon>
        <taxon>Actinomycetes</taxon>
        <taxon>Pseudonocardiales</taxon>
        <taxon>Pseudonocardiaceae</taxon>
        <taxon>Pseudonocardia</taxon>
    </lineage>
</organism>
<reference evidence="6" key="2">
    <citation type="submission" date="2023-01" db="EMBL/GenBank/DDBJ databases">
        <authorList>
            <person name="Sun Q."/>
            <person name="Evtushenko L."/>
        </authorList>
    </citation>
    <scope>NUCLEOTIDE SEQUENCE</scope>
    <source>
        <strain evidence="6">VKM Ac-1069</strain>
    </source>
</reference>
<feature type="domain" description="OmpR/PhoB-type" evidence="5">
    <location>
        <begin position="1"/>
        <end position="107"/>
    </location>
</feature>
<dbReference type="Gene3D" id="1.10.10.10">
    <property type="entry name" value="Winged helix-like DNA-binding domain superfamily/Winged helix DNA-binding domain"/>
    <property type="match status" value="1"/>
</dbReference>
<evidence type="ECO:0000313" key="6">
    <source>
        <dbReference type="EMBL" id="GLL15914.1"/>
    </source>
</evidence>
<dbReference type="InterPro" id="IPR005158">
    <property type="entry name" value="BTAD"/>
</dbReference>
<evidence type="ECO:0000256" key="1">
    <source>
        <dbReference type="ARBA" id="ARBA00005820"/>
    </source>
</evidence>
<dbReference type="PRINTS" id="PR00364">
    <property type="entry name" value="DISEASERSIST"/>
</dbReference>
<dbReference type="Proteomes" id="UP001143463">
    <property type="component" value="Unassembled WGS sequence"/>
</dbReference>
<proteinExistence type="inferred from homology"/>
<dbReference type="PANTHER" id="PTHR47691:SF3">
    <property type="entry name" value="HTH-TYPE TRANSCRIPTIONAL REGULATOR RV0890C-RELATED"/>
    <property type="match status" value="1"/>
</dbReference>
<dbReference type="Gene3D" id="1.25.40.10">
    <property type="entry name" value="Tetratricopeptide repeat domain"/>
    <property type="match status" value="1"/>
</dbReference>
<comment type="similarity">
    <text evidence="1">Belongs to the AfsR/DnrI/RedD regulatory family.</text>
</comment>
<comment type="caution">
    <text evidence="6">The sequence shown here is derived from an EMBL/GenBank/DDBJ whole genome shotgun (WGS) entry which is preliminary data.</text>
</comment>
<dbReference type="GO" id="GO:0043531">
    <property type="term" value="F:ADP binding"/>
    <property type="evidence" value="ECO:0007669"/>
    <property type="project" value="InterPro"/>
</dbReference>
<dbReference type="InterPro" id="IPR036388">
    <property type="entry name" value="WH-like_DNA-bd_sf"/>
</dbReference>
<keyword evidence="7" id="KW-1185">Reference proteome</keyword>
<gene>
    <name evidence="6" type="ORF">GCM10017577_70680</name>
</gene>
<reference evidence="6" key="1">
    <citation type="journal article" date="2014" name="Int. J. Syst. Evol. Microbiol.">
        <title>Complete genome sequence of Corynebacterium casei LMG S-19264T (=DSM 44701T), isolated from a smear-ripened cheese.</title>
        <authorList>
            <consortium name="US DOE Joint Genome Institute (JGI-PGF)"/>
            <person name="Walter F."/>
            <person name="Albersmeier A."/>
            <person name="Kalinowski J."/>
            <person name="Ruckert C."/>
        </authorList>
    </citation>
    <scope>NUCLEOTIDE SEQUENCE</scope>
    <source>
        <strain evidence="6">VKM Ac-1069</strain>
    </source>
</reference>
<dbReference type="Pfam" id="PF00931">
    <property type="entry name" value="NB-ARC"/>
    <property type="match status" value="1"/>
</dbReference>
<accession>A0A9W6P144</accession>
<evidence type="ECO:0000256" key="4">
    <source>
        <dbReference type="SAM" id="MobiDB-lite"/>
    </source>
</evidence>
<feature type="region of interest" description="Disordered" evidence="4">
    <location>
        <begin position="261"/>
        <end position="293"/>
    </location>
</feature>
<evidence type="ECO:0000256" key="3">
    <source>
        <dbReference type="PROSITE-ProRule" id="PRU01091"/>
    </source>
</evidence>
<feature type="DNA-binding region" description="OmpR/PhoB-type" evidence="3">
    <location>
        <begin position="1"/>
        <end position="107"/>
    </location>
</feature>
<dbReference type="SUPFAM" id="SSF52540">
    <property type="entry name" value="P-loop containing nucleoside triphosphate hydrolases"/>
    <property type="match status" value="1"/>
</dbReference>
<feature type="compositionally biased region" description="Pro residues" evidence="4">
    <location>
        <begin position="264"/>
        <end position="286"/>
    </location>
</feature>
<keyword evidence="2 3" id="KW-0238">DNA-binding</keyword>
<dbReference type="EMBL" id="BSFQ01000059">
    <property type="protein sequence ID" value="GLL15914.1"/>
    <property type="molecule type" value="Genomic_DNA"/>
</dbReference>
<dbReference type="SUPFAM" id="SSF46894">
    <property type="entry name" value="C-terminal effector domain of the bipartite response regulators"/>
    <property type="match status" value="1"/>
</dbReference>
<dbReference type="RefSeq" id="WP_037053779.1">
    <property type="nucleotide sequence ID" value="NZ_BAAAUZ010000022.1"/>
</dbReference>
<dbReference type="InterPro" id="IPR027417">
    <property type="entry name" value="P-loop_NTPase"/>
</dbReference>
<dbReference type="InterPro" id="IPR002182">
    <property type="entry name" value="NB-ARC"/>
</dbReference>
<dbReference type="InterPro" id="IPR001867">
    <property type="entry name" value="OmpR/PhoB-type_DNA-bd"/>
</dbReference>
<evidence type="ECO:0000259" key="5">
    <source>
        <dbReference type="PROSITE" id="PS51755"/>
    </source>
</evidence>
<protein>
    <recommendedName>
        <fullName evidence="5">OmpR/PhoB-type domain-containing protein</fullName>
    </recommendedName>
</protein>